<dbReference type="PROSITE" id="PS51009">
    <property type="entry name" value="CYTCII"/>
    <property type="match status" value="1"/>
</dbReference>
<evidence type="ECO:0000313" key="3">
    <source>
        <dbReference type="EMBL" id="TWW09157.1"/>
    </source>
</evidence>
<dbReference type="AlphaFoldDB" id="A0A5C6M4E3"/>
<feature type="chain" id="PRO_5022758202" description="Cytochrome c domain-containing protein" evidence="2">
    <location>
        <begin position="23"/>
        <end position="168"/>
    </location>
</feature>
<feature type="region of interest" description="Disordered" evidence="1">
    <location>
        <begin position="22"/>
        <end position="46"/>
    </location>
</feature>
<reference evidence="3 4" key="2">
    <citation type="submission" date="2019-08" db="EMBL/GenBank/DDBJ databases">
        <authorList>
            <person name="Henke P."/>
        </authorList>
    </citation>
    <scope>NUCLEOTIDE SEQUENCE [LARGE SCALE GENOMIC DNA]</scope>
    <source>
        <strain evidence="3">Phe10_nw2017</strain>
    </source>
</reference>
<dbReference type="EMBL" id="SRHE01000365">
    <property type="protein sequence ID" value="TWW09157.1"/>
    <property type="molecule type" value="Genomic_DNA"/>
</dbReference>
<dbReference type="InterPro" id="IPR010980">
    <property type="entry name" value="Cyt_c/b562"/>
</dbReference>
<keyword evidence="2" id="KW-0732">Signal</keyword>
<dbReference type="GO" id="GO:0022900">
    <property type="term" value="P:electron transport chain"/>
    <property type="evidence" value="ECO:0007669"/>
    <property type="project" value="InterPro"/>
</dbReference>
<feature type="compositionally biased region" description="Polar residues" evidence="1">
    <location>
        <begin position="154"/>
        <end position="168"/>
    </location>
</feature>
<gene>
    <name evidence="3" type="ORF">E3A20_17150</name>
</gene>
<dbReference type="GO" id="GO:0020037">
    <property type="term" value="F:heme binding"/>
    <property type="evidence" value="ECO:0007669"/>
    <property type="project" value="InterPro"/>
</dbReference>
<organism evidence="3 4">
    <name type="scientific">Planctomyces bekefii</name>
    <dbReference type="NCBI Taxonomy" id="1653850"/>
    <lineage>
        <taxon>Bacteria</taxon>
        <taxon>Pseudomonadati</taxon>
        <taxon>Planctomycetota</taxon>
        <taxon>Planctomycetia</taxon>
        <taxon>Planctomycetales</taxon>
        <taxon>Planctomycetaceae</taxon>
        <taxon>Planctomyces</taxon>
    </lineage>
</organism>
<evidence type="ECO:0008006" key="5">
    <source>
        <dbReference type="Google" id="ProtNLM"/>
    </source>
</evidence>
<reference evidence="3 4" key="1">
    <citation type="submission" date="2019-08" db="EMBL/GenBank/DDBJ databases">
        <title>100 year-old enigma solved: identification of Planctomyces bekefii, the type genus and species of the phylum Planctomycetes.</title>
        <authorList>
            <person name="Svetlana D.N."/>
            <person name="Overmann J."/>
        </authorList>
    </citation>
    <scope>NUCLEOTIDE SEQUENCE [LARGE SCALE GENOMIC DNA]</scope>
    <source>
        <strain evidence="3">Phe10_nw2017</strain>
    </source>
</reference>
<dbReference type="SUPFAM" id="SSF47175">
    <property type="entry name" value="Cytochromes"/>
    <property type="match status" value="1"/>
</dbReference>
<keyword evidence="4" id="KW-1185">Reference proteome</keyword>
<accession>A0A5C6M4E3</accession>
<dbReference type="Proteomes" id="UP000321083">
    <property type="component" value="Unassembled WGS sequence"/>
</dbReference>
<sequence>MNRFGWKLLMTALACTVTALTADEPPRKTQPPAVPMPAQDENSEPPDHRTMERLMQRKMAVAQQVFAAVARSSFEDTTQAAEQLIELSRQELWQQMASPRFAQDTADFVRSVELLERMAAAKDSDGTALAFTRVALNCTNCHEHMRGARVAGTEQPNSDAKQLTASRF</sequence>
<dbReference type="Gene3D" id="1.20.120.10">
    <property type="entry name" value="Cytochrome c/b562"/>
    <property type="match status" value="1"/>
</dbReference>
<dbReference type="GO" id="GO:0009055">
    <property type="term" value="F:electron transfer activity"/>
    <property type="evidence" value="ECO:0007669"/>
    <property type="project" value="InterPro"/>
</dbReference>
<protein>
    <recommendedName>
        <fullName evidence="5">Cytochrome c domain-containing protein</fullName>
    </recommendedName>
</protein>
<evidence type="ECO:0000313" key="4">
    <source>
        <dbReference type="Proteomes" id="UP000321083"/>
    </source>
</evidence>
<dbReference type="GO" id="GO:0005506">
    <property type="term" value="F:iron ion binding"/>
    <property type="evidence" value="ECO:0007669"/>
    <property type="project" value="InterPro"/>
</dbReference>
<evidence type="ECO:0000256" key="1">
    <source>
        <dbReference type="SAM" id="MobiDB-lite"/>
    </source>
</evidence>
<comment type="caution">
    <text evidence="3">The sequence shown here is derived from an EMBL/GenBank/DDBJ whole genome shotgun (WGS) entry which is preliminary data.</text>
</comment>
<dbReference type="Pfam" id="PF01322">
    <property type="entry name" value="Cytochrom_C_2"/>
    <property type="match status" value="1"/>
</dbReference>
<dbReference type="InterPro" id="IPR002321">
    <property type="entry name" value="Cyt_c_II"/>
</dbReference>
<feature type="region of interest" description="Disordered" evidence="1">
    <location>
        <begin position="149"/>
        <end position="168"/>
    </location>
</feature>
<feature type="signal peptide" evidence="2">
    <location>
        <begin position="1"/>
        <end position="22"/>
    </location>
</feature>
<proteinExistence type="predicted"/>
<name>A0A5C6M4E3_9PLAN</name>
<evidence type="ECO:0000256" key="2">
    <source>
        <dbReference type="SAM" id="SignalP"/>
    </source>
</evidence>